<feature type="transmembrane region" description="Helical" evidence="5">
    <location>
        <begin position="6"/>
        <end position="26"/>
    </location>
</feature>
<evidence type="ECO:0000256" key="1">
    <source>
        <dbReference type="ARBA" id="ARBA00004141"/>
    </source>
</evidence>
<evidence type="ECO:0000256" key="5">
    <source>
        <dbReference type="SAM" id="Phobius"/>
    </source>
</evidence>
<dbReference type="Proteomes" id="UP001305521">
    <property type="component" value="Chromosome"/>
</dbReference>
<protein>
    <submittedName>
        <fullName evidence="7">NnrU family protein</fullName>
    </submittedName>
</protein>
<evidence type="ECO:0000259" key="6">
    <source>
        <dbReference type="Pfam" id="PF07298"/>
    </source>
</evidence>
<feature type="transmembrane region" description="Helical" evidence="5">
    <location>
        <begin position="141"/>
        <end position="161"/>
    </location>
</feature>
<feature type="transmembrane region" description="Helical" evidence="5">
    <location>
        <begin position="115"/>
        <end position="135"/>
    </location>
</feature>
<reference evidence="7 8" key="1">
    <citation type="submission" date="2023-11" db="EMBL/GenBank/DDBJ databases">
        <title>Arctic aerobic anoxygenic photoheterotroph Sediminicoccus rosea KRV36 adapts its photosynthesis to long days of polar summer.</title>
        <authorList>
            <person name="Tomasch J."/>
            <person name="Kopejtka K."/>
            <person name="Bily T."/>
            <person name="Gardiner A.T."/>
            <person name="Gardian Z."/>
            <person name="Shivaramu S."/>
            <person name="Koblizek M."/>
            <person name="Engelhardt F."/>
            <person name="Kaftan D."/>
        </authorList>
    </citation>
    <scope>NUCLEOTIDE SEQUENCE [LARGE SCALE GENOMIC DNA]</scope>
    <source>
        <strain evidence="7 8">R-30</strain>
    </source>
</reference>
<keyword evidence="2 5" id="KW-0812">Transmembrane</keyword>
<dbReference type="Pfam" id="PF07298">
    <property type="entry name" value="NnrU"/>
    <property type="match status" value="1"/>
</dbReference>
<dbReference type="InterPro" id="IPR009915">
    <property type="entry name" value="NnrU_dom"/>
</dbReference>
<gene>
    <name evidence="7" type="ORF">R9Z33_09840</name>
</gene>
<feature type="transmembrane region" description="Helical" evidence="5">
    <location>
        <begin position="75"/>
        <end position="94"/>
    </location>
</feature>
<evidence type="ECO:0000313" key="7">
    <source>
        <dbReference type="EMBL" id="WPB87162.1"/>
    </source>
</evidence>
<keyword evidence="8" id="KW-1185">Reference proteome</keyword>
<sequence length="227" mass="24705">MGGWGEYLAAWAVFLLSHMLPARPRLRPALVSLLGQRGYVTLYSCASVAVLAWLIAARGRAPYLPLWDWAAWQAWVPNVAMPFACVLLALGIGIPNPFSIGGARPERFDAARPGILGVTRHPVLVGITLWAASHIPPNGDLASVALFGAFALMGLVGMGALDRRRRRAWGREAWLRMSRRTALVWPGVGELGKASAMKRIAFGLAVWLLLLWLHRPLIGAVPLPALR</sequence>
<dbReference type="EMBL" id="CP137852">
    <property type="protein sequence ID" value="WPB87162.1"/>
    <property type="molecule type" value="Genomic_DNA"/>
</dbReference>
<evidence type="ECO:0000256" key="2">
    <source>
        <dbReference type="ARBA" id="ARBA00022692"/>
    </source>
</evidence>
<keyword evidence="4 5" id="KW-0472">Membrane</keyword>
<evidence type="ECO:0000313" key="8">
    <source>
        <dbReference type="Proteomes" id="UP001305521"/>
    </source>
</evidence>
<accession>A0ABZ0PP52</accession>
<keyword evidence="3 5" id="KW-1133">Transmembrane helix</keyword>
<organism evidence="7 8">
    <name type="scientific">Sediminicoccus rosea</name>
    <dbReference type="NCBI Taxonomy" id="1225128"/>
    <lineage>
        <taxon>Bacteria</taxon>
        <taxon>Pseudomonadati</taxon>
        <taxon>Pseudomonadota</taxon>
        <taxon>Alphaproteobacteria</taxon>
        <taxon>Acetobacterales</taxon>
        <taxon>Roseomonadaceae</taxon>
        <taxon>Sediminicoccus</taxon>
    </lineage>
</organism>
<dbReference type="RefSeq" id="WP_318651116.1">
    <property type="nucleotide sequence ID" value="NZ_CP137852.1"/>
</dbReference>
<evidence type="ECO:0000256" key="4">
    <source>
        <dbReference type="ARBA" id="ARBA00023136"/>
    </source>
</evidence>
<comment type="subcellular location">
    <subcellularLocation>
        <location evidence="1">Membrane</location>
        <topology evidence="1">Multi-pass membrane protein</topology>
    </subcellularLocation>
</comment>
<feature type="transmembrane region" description="Helical" evidence="5">
    <location>
        <begin position="38"/>
        <end position="55"/>
    </location>
</feature>
<feature type="domain" description="NnrU" evidence="6">
    <location>
        <begin position="8"/>
        <end position="222"/>
    </location>
</feature>
<proteinExistence type="predicted"/>
<evidence type="ECO:0000256" key="3">
    <source>
        <dbReference type="ARBA" id="ARBA00022989"/>
    </source>
</evidence>
<feature type="transmembrane region" description="Helical" evidence="5">
    <location>
        <begin position="200"/>
        <end position="218"/>
    </location>
</feature>
<name>A0ABZ0PP52_9PROT</name>